<sequence length="269" mass="31651">MKLKYTIIAIFLSIIVVTLSLFATIKTDYMTIMDNDPGEQQPQLNPGNIDYLGLKFHAEEAYKEKGMDHSDISPSLPVAKFANKYCNELSEISISFSNKKRDFCFIGNIDSYKPRRLWVCDFAKSHFNSESVFVHTGSDENWESLGDFDRSHEKKGFVGFLIETRDAKYREVKENEFYFKTMCESKFILCPAGDAPWSFRFYETLMCKSIPIVETVHHTYRTQEEREFDYHYLLANDYDKINKVMNNEALYNEMIDKNTELFRKHHMLE</sequence>
<reference evidence="3" key="1">
    <citation type="journal article" date="2020" name="Nature">
        <title>Giant virus diversity and host interactions through global metagenomics.</title>
        <authorList>
            <person name="Schulz F."/>
            <person name="Roux S."/>
            <person name="Paez-Espino D."/>
            <person name="Jungbluth S."/>
            <person name="Walsh D.A."/>
            <person name="Denef V.J."/>
            <person name="McMahon K.D."/>
            <person name="Konstantinidis K.T."/>
            <person name="Eloe-Fadrosh E.A."/>
            <person name="Kyrpides N.C."/>
            <person name="Woyke T."/>
        </authorList>
    </citation>
    <scope>NUCLEOTIDE SEQUENCE</scope>
    <source>
        <strain evidence="3">GVMAG-M-3300010158-13</strain>
    </source>
</reference>
<dbReference type="AlphaFoldDB" id="A0A6C0B694"/>
<keyword evidence="1" id="KW-0812">Transmembrane</keyword>
<evidence type="ECO:0000313" key="3">
    <source>
        <dbReference type="EMBL" id="QHS87765.1"/>
    </source>
</evidence>
<proteinExistence type="predicted"/>
<protein>
    <recommendedName>
        <fullName evidence="2">Exostosin GT47 domain-containing protein</fullName>
    </recommendedName>
</protein>
<dbReference type="EMBL" id="MN739088">
    <property type="protein sequence ID" value="QHS87765.1"/>
    <property type="molecule type" value="Genomic_DNA"/>
</dbReference>
<keyword evidence="1" id="KW-0472">Membrane</keyword>
<feature type="transmembrane region" description="Helical" evidence="1">
    <location>
        <begin position="6"/>
        <end position="25"/>
    </location>
</feature>
<dbReference type="Pfam" id="PF03016">
    <property type="entry name" value="Exostosin_GT47"/>
    <property type="match status" value="1"/>
</dbReference>
<accession>A0A6C0B694</accession>
<evidence type="ECO:0000259" key="2">
    <source>
        <dbReference type="Pfam" id="PF03016"/>
    </source>
</evidence>
<feature type="domain" description="Exostosin GT47" evidence="2">
    <location>
        <begin position="168"/>
        <end position="213"/>
    </location>
</feature>
<organism evidence="3">
    <name type="scientific">viral metagenome</name>
    <dbReference type="NCBI Taxonomy" id="1070528"/>
    <lineage>
        <taxon>unclassified sequences</taxon>
        <taxon>metagenomes</taxon>
        <taxon>organismal metagenomes</taxon>
    </lineage>
</organism>
<keyword evidence="1" id="KW-1133">Transmembrane helix</keyword>
<dbReference type="InterPro" id="IPR040911">
    <property type="entry name" value="Exostosin_GT47"/>
</dbReference>
<name>A0A6C0B694_9ZZZZ</name>
<evidence type="ECO:0000256" key="1">
    <source>
        <dbReference type="SAM" id="Phobius"/>
    </source>
</evidence>